<dbReference type="AlphaFoldDB" id="A0A168BW65"/>
<dbReference type="Proteomes" id="UP000078544">
    <property type="component" value="Unassembled WGS sequence"/>
</dbReference>
<reference evidence="1 2" key="1">
    <citation type="journal article" date="2016" name="Genome Biol. Evol.">
        <title>Divergent and convergent evolution of fungal pathogenicity.</title>
        <authorList>
            <person name="Shang Y."/>
            <person name="Xiao G."/>
            <person name="Zheng P."/>
            <person name="Cen K."/>
            <person name="Zhan S."/>
            <person name="Wang C."/>
        </authorList>
    </citation>
    <scope>NUCLEOTIDE SEQUENCE [LARGE SCALE GENOMIC DNA]</scope>
    <source>
        <strain evidence="1 2">RCEF 2490</strain>
    </source>
</reference>
<dbReference type="OrthoDB" id="5358475at2759"/>
<accession>A0A168BW65</accession>
<name>A0A168BW65_9HYPO</name>
<keyword evidence="2" id="KW-1185">Reference proteome</keyword>
<proteinExistence type="predicted"/>
<evidence type="ECO:0000313" key="2">
    <source>
        <dbReference type="Proteomes" id="UP000078544"/>
    </source>
</evidence>
<sequence length="681" mass="75961">MRLTRRFSAAQVPLNALFGGAFSRALQPWHFAPISLGAVQPGGWLLGETQALADGLFGHEHDFYVFVNESTWLHKPGTGGAEYSNLNEALPYWFNSIVPLAYSLGDERLKGQVQAVVKTVLGYQDLDGWIGPELGRARNFWARAPFFLGLIQLAEADAAWEQPIVQALQRFMQLTNAMLKDNSQGFTNCGDGVDCSWGHARIHDLIITIQWLLDRYPSEQDPVLWENMDLFYAQNPVKWDVWYTDSTYPKVVTNPDDWSIFPYIHGVNVGQGLKASSVIYRVNGSQTLRRKSHDAVDWTFKYHGSASGTVLADEKQTGSAPYVGSELCTAVETSYSLAYLYQALGSNSFADRAERTIFNAFPTMLTGDKWAHKYMDQANQPWAINTTREDGQTPPVFTTANSGVATTLGMEPQYPCCTVNYGQGYPKFISNSWVRVDSGLGHALLSPSKIKTTVNNGTVSIICETLYPFENTFSYIIDAEADFDFYVRVPEWATGFIIIPISGILVRGGRKGMQKIPVNAGRSYVTYIIETRLRTEPRPGNAVAVFYGNLLYALDVGFSQTSSYPHAYGNPKGPGLDYLPFKELRDYYITNTKPWNVAIDPSTMNYHGVGFEGLSNPIFEQGAPPNFVTVDGCEVKWNLYMEATPDWAPANPVCIGDRKTYILRPYGATKIHMSDLPVVRF</sequence>
<protein>
    <recommendedName>
        <fullName evidence="3">Duf1680 domain containing protein</fullName>
    </recommendedName>
</protein>
<evidence type="ECO:0000313" key="1">
    <source>
        <dbReference type="EMBL" id="KZZ95821.1"/>
    </source>
</evidence>
<gene>
    <name evidence="1" type="ORF">AAL_04117</name>
</gene>
<dbReference type="InterPro" id="IPR008928">
    <property type="entry name" value="6-hairpin_glycosidase_sf"/>
</dbReference>
<dbReference type="SUPFAM" id="SSF48208">
    <property type="entry name" value="Six-hairpin glycosidases"/>
    <property type="match status" value="1"/>
</dbReference>
<dbReference type="GO" id="GO:0005975">
    <property type="term" value="P:carbohydrate metabolic process"/>
    <property type="evidence" value="ECO:0007669"/>
    <property type="project" value="InterPro"/>
</dbReference>
<evidence type="ECO:0008006" key="3">
    <source>
        <dbReference type="Google" id="ProtNLM"/>
    </source>
</evidence>
<organism evidence="1 2">
    <name type="scientific">Moelleriella libera RCEF 2490</name>
    <dbReference type="NCBI Taxonomy" id="1081109"/>
    <lineage>
        <taxon>Eukaryota</taxon>
        <taxon>Fungi</taxon>
        <taxon>Dikarya</taxon>
        <taxon>Ascomycota</taxon>
        <taxon>Pezizomycotina</taxon>
        <taxon>Sordariomycetes</taxon>
        <taxon>Hypocreomycetidae</taxon>
        <taxon>Hypocreales</taxon>
        <taxon>Clavicipitaceae</taxon>
        <taxon>Moelleriella</taxon>
    </lineage>
</organism>
<dbReference type="STRING" id="1081109.A0A168BW65"/>
<comment type="caution">
    <text evidence="1">The sequence shown here is derived from an EMBL/GenBank/DDBJ whole genome shotgun (WGS) entry which is preliminary data.</text>
</comment>
<dbReference type="EMBL" id="AZGY01000008">
    <property type="protein sequence ID" value="KZZ95821.1"/>
    <property type="molecule type" value="Genomic_DNA"/>
</dbReference>